<dbReference type="EMBL" id="JWZX01003036">
    <property type="protein sequence ID" value="KOO24939.1"/>
    <property type="molecule type" value="Genomic_DNA"/>
</dbReference>
<reference evidence="2" key="1">
    <citation type="journal article" date="2015" name="PLoS Genet.">
        <title>Genome Sequence and Transcriptome Analyses of Chrysochromulina tobin: Metabolic Tools for Enhanced Algal Fitness in the Prominent Order Prymnesiales (Haptophyceae).</title>
        <authorList>
            <person name="Hovde B.T."/>
            <person name="Deodato C.R."/>
            <person name="Hunsperger H.M."/>
            <person name="Ryken S.A."/>
            <person name="Yost W."/>
            <person name="Jha R.K."/>
            <person name="Patterson J."/>
            <person name="Monnat R.J. Jr."/>
            <person name="Barlow S.B."/>
            <person name="Starkenburg S.R."/>
            <person name="Cattolico R.A."/>
        </authorList>
    </citation>
    <scope>NUCLEOTIDE SEQUENCE</scope>
    <source>
        <strain evidence="2">CCMP291</strain>
    </source>
</reference>
<dbReference type="Proteomes" id="UP000037460">
    <property type="component" value="Unassembled WGS sequence"/>
</dbReference>
<protein>
    <submittedName>
        <fullName evidence="1">Uncharacterized protein</fullName>
    </submittedName>
</protein>
<organism evidence="1 2">
    <name type="scientific">Chrysochromulina tobinii</name>
    <dbReference type="NCBI Taxonomy" id="1460289"/>
    <lineage>
        <taxon>Eukaryota</taxon>
        <taxon>Haptista</taxon>
        <taxon>Haptophyta</taxon>
        <taxon>Prymnesiophyceae</taxon>
        <taxon>Prymnesiales</taxon>
        <taxon>Chrysochromulinaceae</taxon>
        <taxon>Chrysochromulina</taxon>
    </lineage>
</organism>
<sequence length="295" mass="32604">MEPFGDALALWSSSKLAKATCGESRTVKNALFDADSHQLVNAVNAKLSGTIDRVLTHFNKKTTTADYSVLYEGLDYNLAEYFVRVRDLVCSHIPATECPREDCAIVLKFFPAYVDVSTEGQKTRTDLPDKCSAAKKEKSMGAWADTLESLQRNPKVATLQYNRNELDRQFSNFHRFSPIGTRFDCTIQRSPSEYAIAARDHTDLQIGVESCWKDAEGADKCLGDALKLVGLTPRAMMGKGTEVMMSELNARAEKGKVASQTCSTNQTATFTRFASGVQITAVSPLYMYNAQQDTT</sequence>
<comment type="caution">
    <text evidence="1">The sequence shown here is derived from an EMBL/GenBank/DDBJ whole genome shotgun (WGS) entry which is preliminary data.</text>
</comment>
<accession>A0A0M0JEB4</accession>
<keyword evidence="2" id="KW-1185">Reference proteome</keyword>
<name>A0A0M0JEB4_9EUKA</name>
<proteinExistence type="predicted"/>
<evidence type="ECO:0000313" key="1">
    <source>
        <dbReference type="EMBL" id="KOO24939.1"/>
    </source>
</evidence>
<dbReference type="AlphaFoldDB" id="A0A0M0JEB4"/>
<gene>
    <name evidence="1" type="ORF">Ctob_003765</name>
</gene>
<evidence type="ECO:0000313" key="2">
    <source>
        <dbReference type="Proteomes" id="UP000037460"/>
    </source>
</evidence>